<dbReference type="SUPFAM" id="SSF142338">
    <property type="entry name" value="CofD-like"/>
    <property type="match status" value="1"/>
</dbReference>
<keyword evidence="1" id="KW-0963">Cytoplasm</keyword>
<evidence type="ECO:0000313" key="3">
    <source>
        <dbReference type="Proteomes" id="UP000037600"/>
    </source>
</evidence>
<dbReference type="EMBL" id="LAZL01000029">
    <property type="protein sequence ID" value="KMT64194.1"/>
    <property type="molecule type" value="Genomic_DNA"/>
</dbReference>
<protein>
    <recommendedName>
        <fullName evidence="4">Gluconeogenesis factor</fullName>
    </recommendedName>
</protein>
<dbReference type="PANTHER" id="PTHR30135">
    <property type="entry name" value="UNCHARACTERIZED PROTEIN YVCK-RELATED"/>
    <property type="match status" value="1"/>
</dbReference>
<accession>A0A0J8GSC0</accession>
<dbReference type="Gene3D" id="3.40.50.10680">
    <property type="entry name" value="CofD-like domains"/>
    <property type="match status" value="1"/>
</dbReference>
<dbReference type="PANTHER" id="PTHR30135:SF3">
    <property type="entry name" value="GLUCONEOGENESIS FACTOR-RELATED"/>
    <property type="match status" value="1"/>
</dbReference>
<dbReference type="STRING" id="1513271.XM47_15610"/>
<proteinExistence type="predicted"/>
<organism evidence="2 3">
    <name type="scientific">Catenovulum maritimum</name>
    <dbReference type="NCBI Taxonomy" id="1513271"/>
    <lineage>
        <taxon>Bacteria</taxon>
        <taxon>Pseudomonadati</taxon>
        <taxon>Pseudomonadota</taxon>
        <taxon>Gammaproteobacteria</taxon>
        <taxon>Alteromonadales</taxon>
        <taxon>Alteromonadaceae</taxon>
        <taxon>Catenovulum</taxon>
    </lineage>
</organism>
<dbReference type="OrthoDB" id="5413830at2"/>
<reference evidence="2 3" key="1">
    <citation type="submission" date="2015-04" db="EMBL/GenBank/DDBJ databases">
        <title>Draft Genome Sequence of the Novel Agar-Digesting Marine Bacterium Q1.</title>
        <authorList>
            <person name="Li Y."/>
            <person name="Li D."/>
            <person name="Chen G."/>
            <person name="Du Z."/>
        </authorList>
    </citation>
    <scope>NUCLEOTIDE SEQUENCE [LARGE SCALE GENOMIC DNA]</scope>
    <source>
        <strain evidence="2 3">Q1</strain>
    </source>
</reference>
<dbReference type="AlphaFoldDB" id="A0A0J8GSC0"/>
<evidence type="ECO:0008006" key="4">
    <source>
        <dbReference type="Google" id="ProtNLM"/>
    </source>
</evidence>
<dbReference type="RefSeq" id="WP_053084590.1">
    <property type="nucleotide sequence ID" value="NZ_KQ130501.1"/>
</dbReference>
<dbReference type="Pfam" id="PF01933">
    <property type="entry name" value="CofD"/>
    <property type="match status" value="1"/>
</dbReference>
<dbReference type="InterPro" id="IPR002882">
    <property type="entry name" value="CofD"/>
</dbReference>
<dbReference type="Proteomes" id="UP000037600">
    <property type="component" value="Unassembled WGS sequence"/>
</dbReference>
<gene>
    <name evidence="2" type="ORF">XM47_15610</name>
</gene>
<dbReference type="NCBIfam" id="TIGR01826">
    <property type="entry name" value="CofD_related"/>
    <property type="match status" value="1"/>
</dbReference>
<dbReference type="GO" id="GO:0043743">
    <property type="term" value="F:LPPG:FO 2-phospho-L-lactate transferase activity"/>
    <property type="evidence" value="ECO:0007669"/>
    <property type="project" value="InterPro"/>
</dbReference>
<evidence type="ECO:0000313" key="2">
    <source>
        <dbReference type="EMBL" id="KMT64194.1"/>
    </source>
</evidence>
<dbReference type="CDD" id="cd07187">
    <property type="entry name" value="YvcK_like"/>
    <property type="match status" value="1"/>
</dbReference>
<dbReference type="PATRIC" id="fig|1513271.3.peg.3217"/>
<keyword evidence="3" id="KW-1185">Reference proteome</keyword>
<sequence length="298" mass="32799">MQLKYINMVAIGGGHGLGKVLNTFSELGSNLTGIVATTDNGGSTGKLRNETDCIAWGDLRNCIAHLAGSKLGSDLLNYRFKHGDLENHCLGNLIFHALEQLEVKPIEIIEIVRRLLRIDSRLYPMSEQPTHLMAESGDKTIIGELAVDNLRQMPESLSLTEKVYAPNRVIRSIQNANVILLGPGSFLTSIMPALLVEDIYHAICLSQAKIIFIDNLGEEHGTCSKTDLNERLNWLKTIRPNLNIDAVLSSESASDIDLSNCLHIKSNLNDSDVSYRHNEVKLRQAIYSIISQGVALAS</sequence>
<name>A0A0J8GSC0_9ALTE</name>
<evidence type="ECO:0000256" key="1">
    <source>
        <dbReference type="ARBA" id="ARBA00022490"/>
    </source>
</evidence>
<dbReference type="InterPro" id="IPR010119">
    <property type="entry name" value="Gluconeogen_factor"/>
</dbReference>
<dbReference type="InterPro" id="IPR038136">
    <property type="entry name" value="CofD-like_dom_sf"/>
</dbReference>
<comment type="caution">
    <text evidence="2">The sequence shown here is derived from an EMBL/GenBank/DDBJ whole genome shotgun (WGS) entry which is preliminary data.</text>
</comment>